<accession>A0A1J1IR42</accession>
<dbReference type="Proteomes" id="UP000183832">
    <property type="component" value="Unassembled WGS sequence"/>
</dbReference>
<keyword evidence="2" id="KW-1185">Reference proteome</keyword>
<proteinExistence type="predicted"/>
<reference evidence="1 2" key="1">
    <citation type="submission" date="2015-04" db="EMBL/GenBank/DDBJ databases">
        <authorList>
            <person name="Syromyatnikov M.Y."/>
            <person name="Popov V.N."/>
        </authorList>
    </citation>
    <scope>NUCLEOTIDE SEQUENCE [LARGE SCALE GENOMIC DNA]</scope>
</reference>
<dbReference type="AlphaFoldDB" id="A0A1J1IR42"/>
<evidence type="ECO:0000313" key="2">
    <source>
        <dbReference type="Proteomes" id="UP000183832"/>
    </source>
</evidence>
<protein>
    <submittedName>
        <fullName evidence="1">CLUMA_CG014742, isoform A</fullName>
    </submittedName>
</protein>
<dbReference type="EMBL" id="CVRI01000055">
    <property type="protein sequence ID" value="CRL00961.1"/>
    <property type="molecule type" value="Genomic_DNA"/>
</dbReference>
<sequence>MRLGISITLKCLPLQHFRSRMHGQISSINSYIFEIQQKNSDQISWFQFTLICKSLLELIKSLLDLAIRDFYDCIQMNKVLSLNFMPKGDYRRKL</sequence>
<name>A0A1J1IR42_9DIPT</name>
<gene>
    <name evidence="1" type="ORF">CLUMA_CG014742</name>
</gene>
<evidence type="ECO:0000313" key="1">
    <source>
        <dbReference type="EMBL" id="CRL00961.1"/>
    </source>
</evidence>
<organism evidence="1 2">
    <name type="scientific">Clunio marinus</name>
    <dbReference type="NCBI Taxonomy" id="568069"/>
    <lineage>
        <taxon>Eukaryota</taxon>
        <taxon>Metazoa</taxon>
        <taxon>Ecdysozoa</taxon>
        <taxon>Arthropoda</taxon>
        <taxon>Hexapoda</taxon>
        <taxon>Insecta</taxon>
        <taxon>Pterygota</taxon>
        <taxon>Neoptera</taxon>
        <taxon>Endopterygota</taxon>
        <taxon>Diptera</taxon>
        <taxon>Nematocera</taxon>
        <taxon>Chironomoidea</taxon>
        <taxon>Chironomidae</taxon>
        <taxon>Clunio</taxon>
    </lineage>
</organism>